<proteinExistence type="predicted"/>
<evidence type="ECO:0000313" key="3">
    <source>
        <dbReference type="EnsemblMetazoa" id="XP_008203761"/>
    </source>
</evidence>
<dbReference type="InterPro" id="IPR042401">
    <property type="entry name" value="SPMAP2-like"/>
</dbReference>
<keyword evidence="1" id="KW-0677">Repeat</keyword>
<dbReference type="InterPro" id="IPR006623">
    <property type="entry name" value="THEG"/>
</dbReference>
<evidence type="ECO:0000256" key="1">
    <source>
        <dbReference type="ARBA" id="ARBA00022737"/>
    </source>
</evidence>
<reference evidence="3" key="1">
    <citation type="submission" date="2021-01" db="UniProtKB">
        <authorList>
            <consortium name="EnsemblMetazoa"/>
        </authorList>
    </citation>
    <scope>IDENTIFICATION</scope>
</reference>
<feature type="region of interest" description="Disordered" evidence="2">
    <location>
        <begin position="171"/>
        <end position="234"/>
    </location>
</feature>
<sequence>MVSKRIKYARAHLTPRRHIAILARPIWRRSYLSPDSNCLPRPFSVCRAALRARPSKRIKMMAQPKSVQRRFDRAASQSRLSLQYPRAHRGSLLLETRNRLFDLALPKKSALMHARRLARNRATLANINSLLQGVRKSRYQKYRIICEALQRRAAAREEKIRRKLRRALSKPGDWEKHNRALERLAAPKRRPPKPPRPTSQRGRRRAKQRPAFDPQRLELLAQPSRKQPSRARDPFQVARSALVGAFSEHVLELAQRDNPRPVPRYREPGQVLPRALRAHASERILELAKPAVRPPGLQTDLKEDAFSVPPLALKAKCRPRIKILARPKTRGRRAKA</sequence>
<protein>
    <submittedName>
        <fullName evidence="3">Uncharacterized protein</fullName>
    </submittedName>
</protein>
<dbReference type="SMART" id="SM00705">
    <property type="entry name" value="THEG"/>
    <property type="match status" value="5"/>
</dbReference>
<evidence type="ECO:0000313" key="4">
    <source>
        <dbReference type="Proteomes" id="UP000002358"/>
    </source>
</evidence>
<dbReference type="Proteomes" id="UP000002358">
    <property type="component" value="Chromosome 3"/>
</dbReference>
<name>A0A7M7H2T5_NASVI</name>
<dbReference type="GeneID" id="100679689"/>
<dbReference type="AlphaFoldDB" id="A0A7M7H2T5"/>
<dbReference type="RefSeq" id="XP_008203761.1">
    <property type="nucleotide sequence ID" value="XM_008205539.3"/>
</dbReference>
<accession>A0A7M7H2T5</accession>
<keyword evidence="4" id="KW-1185">Reference proteome</keyword>
<dbReference type="CTD" id="42585"/>
<dbReference type="EnsemblMetazoa" id="XM_008205539">
    <property type="protein sequence ID" value="XP_008203761"/>
    <property type="gene ID" value="LOC100679689"/>
</dbReference>
<dbReference type="PANTHER" id="PTHR15901:SF16">
    <property type="entry name" value="TESTICULAR HAPLOID EXPRESSED GENE PROTEIN"/>
    <property type="match status" value="1"/>
</dbReference>
<dbReference type="PANTHER" id="PTHR15901">
    <property type="entry name" value="TESTICULAR HAPLOID EXPRESSED GENE PROTEIN"/>
    <property type="match status" value="1"/>
</dbReference>
<dbReference type="OrthoDB" id="25466at2759"/>
<organism evidence="3 4">
    <name type="scientific">Nasonia vitripennis</name>
    <name type="common">Parasitic wasp</name>
    <dbReference type="NCBI Taxonomy" id="7425"/>
    <lineage>
        <taxon>Eukaryota</taxon>
        <taxon>Metazoa</taxon>
        <taxon>Ecdysozoa</taxon>
        <taxon>Arthropoda</taxon>
        <taxon>Hexapoda</taxon>
        <taxon>Insecta</taxon>
        <taxon>Pterygota</taxon>
        <taxon>Neoptera</taxon>
        <taxon>Endopterygota</taxon>
        <taxon>Hymenoptera</taxon>
        <taxon>Apocrita</taxon>
        <taxon>Proctotrupomorpha</taxon>
        <taxon>Chalcidoidea</taxon>
        <taxon>Pteromalidae</taxon>
        <taxon>Pteromalinae</taxon>
        <taxon>Nasonia</taxon>
    </lineage>
</organism>
<feature type="compositionally biased region" description="Basic and acidic residues" evidence="2">
    <location>
        <begin position="172"/>
        <end position="182"/>
    </location>
</feature>
<evidence type="ECO:0000256" key="2">
    <source>
        <dbReference type="SAM" id="MobiDB-lite"/>
    </source>
</evidence>
<dbReference type="Pfam" id="PF14912">
    <property type="entry name" value="THEG"/>
    <property type="match status" value="3"/>
</dbReference>